<comment type="caution">
    <text evidence="1">The sequence shown here is derived from an EMBL/GenBank/DDBJ whole genome shotgun (WGS) entry which is preliminary data.</text>
</comment>
<organism evidence="1 2">
    <name type="scientific">Novipirellula rosea</name>
    <dbReference type="NCBI Taxonomy" id="1031540"/>
    <lineage>
        <taxon>Bacteria</taxon>
        <taxon>Pseudomonadati</taxon>
        <taxon>Planctomycetota</taxon>
        <taxon>Planctomycetia</taxon>
        <taxon>Pirellulales</taxon>
        <taxon>Pirellulaceae</taxon>
        <taxon>Novipirellula</taxon>
    </lineage>
</organism>
<name>A0ABP8MTL4_9BACT</name>
<evidence type="ECO:0000313" key="1">
    <source>
        <dbReference type="EMBL" id="GAA4455838.1"/>
    </source>
</evidence>
<proteinExistence type="predicted"/>
<sequence length="108" mass="12079">MTLQAQPTLSNGRAPLSNSLLIQNVDLDEVCAEITARVVKAIEPMLSDSLKRPKSRDEMAEWLGIGVATLDRMTREGKTPSFLLNRRRVYIPELTIEALTRNKGEKLS</sequence>
<evidence type="ECO:0008006" key="3">
    <source>
        <dbReference type="Google" id="ProtNLM"/>
    </source>
</evidence>
<protein>
    <recommendedName>
        <fullName evidence="3">Helix-turn-helix domain protein</fullName>
    </recommendedName>
</protein>
<dbReference type="EMBL" id="BAABGA010000035">
    <property type="protein sequence ID" value="GAA4455838.1"/>
    <property type="molecule type" value="Genomic_DNA"/>
</dbReference>
<keyword evidence="2" id="KW-1185">Reference proteome</keyword>
<evidence type="ECO:0000313" key="2">
    <source>
        <dbReference type="Proteomes" id="UP001500840"/>
    </source>
</evidence>
<accession>A0ABP8MTL4</accession>
<reference evidence="2" key="1">
    <citation type="journal article" date="2019" name="Int. J. Syst. Evol. Microbiol.">
        <title>The Global Catalogue of Microorganisms (GCM) 10K type strain sequencing project: providing services to taxonomists for standard genome sequencing and annotation.</title>
        <authorList>
            <consortium name="The Broad Institute Genomics Platform"/>
            <consortium name="The Broad Institute Genome Sequencing Center for Infectious Disease"/>
            <person name="Wu L."/>
            <person name="Ma J."/>
        </authorList>
    </citation>
    <scope>NUCLEOTIDE SEQUENCE [LARGE SCALE GENOMIC DNA]</scope>
    <source>
        <strain evidence="2">JCM 17759</strain>
    </source>
</reference>
<dbReference type="Proteomes" id="UP001500840">
    <property type="component" value="Unassembled WGS sequence"/>
</dbReference>
<gene>
    <name evidence="1" type="ORF">GCM10023156_30510</name>
</gene>